<dbReference type="Pfam" id="PF00271">
    <property type="entry name" value="Helicase_C"/>
    <property type="match status" value="1"/>
</dbReference>
<dbReference type="PANTHER" id="PTHR47959">
    <property type="entry name" value="ATP-DEPENDENT RNA HELICASE RHLE-RELATED"/>
    <property type="match status" value="1"/>
</dbReference>
<evidence type="ECO:0000259" key="8">
    <source>
        <dbReference type="PROSITE" id="PS51192"/>
    </source>
</evidence>
<dbReference type="CDD" id="cd00268">
    <property type="entry name" value="DEADc"/>
    <property type="match status" value="1"/>
</dbReference>
<dbReference type="CDD" id="cd18787">
    <property type="entry name" value="SF2_C_DEAD"/>
    <property type="match status" value="1"/>
</dbReference>
<dbReference type="GO" id="GO:0003724">
    <property type="term" value="F:RNA helicase activity"/>
    <property type="evidence" value="ECO:0007669"/>
    <property type="project" value="InterPro"/>
</dbReference>
<dbReference type="InterPro" id="IPR000629">
    <property type="entry name" value="RNA-helicase_DEAD-box_CS"/>
</dbReference>
<gene>
    <name evidence="11" type="ORF">COY37_06890</name>
</gene>
<dbReference type="InterPro" id="IPR014014">
    <property type="entry name" value="RNA_helicase_DEAD_Q_motif"/>
</dbReference>
<feature type="short sequence motif" description="Q motif" evidence="6">
    <location>
        <begin position="1"/>
        <end position="29"/>
    </location>
</feature>
<dbReference type="GO" id="GO:0003676">
    <property type="term" value="F:nucleic acid binding"/>
    <property type="evidence" value="ECO:0007669"/>
    <property type="project" value="InterPro"/>
</dbReference>
<dbReference type="PROSITE" id="PS51195">
    <property type="entry name" value="Q_MOTIF"/>
    <property type="match status" value="1"/>
</dbReference>
<dbReference type="SMART" id="SM00487">
    <property type="entry name" value="DEXDc"/>
    <property type="match status" value="1"/>
</dbReference>
<reference evidence="12" key="1">
    <citation type="submission" date="2017-09" db="EMBL/GenBank/DDBJ databases">
        <title>Depth-based differentiation of microbial function through sediment-hosted aquifers and enrichment of novel symbionts in the deep terrestrial subsurface.</title>
        <authorList>
            <person name="Probst A.J."/>
            <person name="Ladd B."/>
            <person name="Jarett J.K."/>
            <person name="Geller-Mcgrath D.E."/>
            <person name="Sieber C.M.K."/>
            <person name="Emerson J.B."/>
            <person name="Anantharaman K."/>
            <person name="Thomas B.C."/>
            <person name="Malmstrom R."/>
            <person name="Stieglmeier M."/>
            <person name="Klingl A."/>
            <person name="Woyke T."/>
            <person name="Ryan C.M."/>
            <person name="Banfield J.F."/>
        </authorList>
    </citation>
    <scope>NUCLEOTIDE SEQUENCE [LARGE SCALE GENOMIC DNA]</scope>
</reference>
<dbReference type="RefSeq" id="WP_286677405.1">
    <property type="nucleotide sequence ID" value="NZ_MNXI01000004.1"/>
</dbReference>
<sequence length="406" mass="44861">MSFKRLGLESPLVNGVEVMGYIEPTPIQRKAIPQALAGRDIIGCAQTGTGKTAAFVLPTLQRISRKQGIKALIVTPTRELAIQIEEVATACTLQTNHKIAAVFGGVPYAPQGRKVKRGVDMLVATPGRLLDMMRRGDVSLSGVEVFILDEADRMLDMGFWPDVKRIMSALPKKRQNLLFSATISPKVLDVVGDTLDRPVSIEIGPRCTPVEAIEQIVYPVNAMQKADLLIELVKRQKLKKVLVFTRTKRKADFLFRVLSRRNVGVATMHSDRSQSQRQAALDGFKAGRYNVLVATDIVARGIDVEGISHVVNFDIPSNPEDYVHRIGRTARASARGTAVSFLSAEEVGNLRDIEALIGKTLKQKDLSGFEYMARFTPNPTRTAQVATRLAYDGGARRSMKRRTKRR</sequence>
<feature type="domain" description="Helicase ATP-binding" evidence="8">
    <location>
        <begin position="32"/>
        <end position="201"/>
    </location>
</feature>
<evidence type="ECO:0008006" key="13">
    <source>
        <dbReference type="Google" id="ProtNLM"/>
    </source>
</evidence>
<dbReference type="InterPro" id="IPR027417">
    <property type="entry name" value="P-loop_NTPase"/>
</dbReference>
<dbReference type="PROSITE" id="PS51194">
    <property type="entry name" value="HELICASE_CTER"/>
    <property type="match status" value="1"/>
</dbReference>
<dbReference type="InterPro" id="IPR044742">
    <property type="entry name" value="DEAD/DEAH_RhlB"/>
</dbReference>
<dbReference type="Pfam" id="PF00270">
    <property type="entry name" value="DEAD"/>
    <property type="match status" value="1"/>
</dbReference>
<name>A0A2M7T7A9_9ACTN</name>
<keyword evidence="4 7" id="KW-0067">ATP-binding</keyword>
<dbReference type="GO" id="GO:0005524">
    <property type="term" value="F:ATP binding"/>
    <property type="evidence" value="ECO:0007669"/>
    <property type="project" value="UniProtKB-KW"/>
</dbReference>
<dbReference type="PROSITE" id="PS51192">
    <property type="entry name" value="HELICASE_ATP_BIND_1"/>
    <property type="match status" value="1"/>
</dbReference>
<dbReference type="PROSITE" id="PS00039">
    <property type="entry name" value="DEAD_ATP_HELICASE"/>
    <property type="match status" value="1"/>
</dbReference>
<evidence type="ECO:0000256" key="3">
    <source>
        <dbReference type="ARBA" id="ARBA00022806"/>
    </source>
</evidence>
<evidence type="ECO:0000256" key="6">
    <source>
        <dbReference type="PROSITE-ProRule" id="PRU00552"/>
    </source>
</evidence>
<evidence type="ECO:0000256" key="1">
    <source>
        <dbReference type="ARBA" id="ARBA00022741"/>
    </source>
</evidence>
<dbReference type="InterPro" id="IPR014001">
    <property type="entry name" value="Helicase_ATP-bd"/>
</dbReference>
<keyword evidence="3 7" id="KW-0347">Helicase</keyword>
<keyword evidence="2 7" id="KW-0378">Hydrolase</keyword>
<evidence type="ECO:0000259" key="9">
    <source>
        <dbReference type="PROSITE" id="PS51194"/>
    </source>
</evidence>
<feature type="domain" description="Helicase C-terminal" evidence="9">
    <location>
        <begin position="224"/>
        <end position="372"/>
    </location>
</feature>
<evidence type="ECO:0000256" key="2">
    <source>
        <dbReference type="ARBA" id="ARBA00022801"/>
    </source>
</evidence>
<dbReference type="SUPFAM" id="SSF52540">
    <property type="entry name" value="P-loop containing nucleoside triphosphate hydrolases"/>
    <property type="match status" value="1"/>
</dbReference>
<evidence type="ECO:0000259" key="10">
    <source>
        <dbReference type="PROSITE" id="PS51195"/>
    </source>
</evidence>
<comment type="similarity">
    <text evidence="5 7">Belongs to the DEAD box helicase family.</text>
</comment>
<dbReference type="GO" id="GO:0005829">
    <property type="term" value="C:cytosol"/>
    <property type="evidence" value="ECO:0007669"/>
    <property type="project" value="TreeGrafter"/>
</dbReference>
<proteinExistence type="inferred from homology"/>
<dbReference type="InterPro" id="IPR011545">
    <property type="entry name" value="DEAD/DEAH_box_helicase_dom"/>
</dbReference>
<dbReference type="GO" id="GO:0016787">
    <property type="term" value="F:hydrolase activity"/>
    <property type="evidence" value="ECO:0007669"/>
    <property type="project" value="UniProtKB-KW"/>
</dbReference>
<dbReference type="PANTHER" id="PTHR47959:SF13">
    <property type="entry name" value="ATP-DEPENDENT RNA HELICASE RHLE"/>
    <property type="match status" value="1"/>
</dbReference>
<evidence type="ECO:0000256" key="5">
    <source>
        <dbReference type="ARBA" id="ARBA00038437"/>
    </source>
</evidence>
<protein>
    <recommendedName>
        <fullName evidence="13">DEAD/DEAH box helicase</fullName>
    </recommendedName>
</protein>
<dbReference type="InterPro" id="IPR050079">
    <property type="entry name" value="DEAD_box_RNA_helicase"/>
</dbReference>
<evidence type="ECO:0000313" key="12">
    <source>
        <dbReference type="Proteomes" id="UP000230956"/>
    </source>
</evidence>
<dbReference type="EMBL" id="PFNG01000164">
    <property type="protein sequence ID" value="PIZ37811.1"/>
    <property type="molecule type" value="Genomic_DNA"/>
</dbReference>
<feature type="domain" description="DEAD-box RNA helicase Q" evidence="10">
    <location>
        <begin position="1"/>
        <end position="29"/>
    </location>
</feature>
<evidence type="ECO:0000256" key="7">
    <source>
        <dbReference type="RuleBase" id="RU000492"/>
    </source>
</evidence>
<keyword evidence="1 7" id="KW-0547">Nucleotide-binding</keyword>
<dbReference type="Proteomes" id="UP000230956">
    <property type="component" value="Unassembled WGS sequence"/>
</dbReference>
<accession>A0A2M7T7A9</accession>
<organism evidence="11 12">
    <name type="scientific">Candidatus Aquicultor secundus</name>
    <dbReference type="NCBI Taxonomy" id="1973895"/>
    <lineage>
        <taxon>Bacteria</taxon>
        <taxon>Bacillati</taxon>
        <taxon>Actinomycetota</taxon>
        <taxon>Candidatus Aquicultoria</taxon>
        <taxon>Candidatus Aquicultorales</taxon>
        <taxon>Candidatus Aquicultoraceae</taxon>
        <taxon>Candidatus Aquicultor</taxon>
    </lineage>
</organism>
<evidence type="ECO:0000256" key="4">
    <source>
        <dbReference type="ARBA" id="ARBA00022840"/>
    </source>
</evidence>
<dbReference type="AlphaFoldDB" id="A0A2M7T7A9"/>
<evidence type="ECO:0000313" key="11">
    <source>
        <dbReference type="EMBL" id="PIZ37811.1"/>
    </source>
</evidence>
<dbReference type="Gene3D" id="3.40.50.300">
    <property type="entry name" value="P-loop containing nucleotide triphosphate hydrolases"/>
    <property type="match status" value="2"/>
</dbReference>
<dbReference type="SMART" id="SM00490">
    <property type="entry name" value="HELICc"/>
    <property type="match status" value="1"/>
</dbReference>
<comment type="caution">
    <text evidence="11">The sequence shown here is derived from an EMBL/GenBank/DDBJ whole genome shotgun (WGS) entry which is preliminary data.</text>
</comment>
<dbReference type="InterPro" id="IPR001650">
    <property type="entry name" value="Helicase_C-like"/>
</dbReference>